<keyword evidence="1" id="KW-1133">Transmembrane helix</keyword>
<keyword evidence="1" id="KW-0812">Transmembrane</keyword>
<accession>A0A2S3ZIY9</accession>
<gene>
    <name evidence="2" type="ORF">C3B61_06425</name>
</gene>
<feature type="transmembrane region" description="Helical" evidence="1">
    <location>
        <begin position="185"/>
        <end position="203"/>
    </location>
</feature>
<feature type="transmembrane region" description="Helical" evidence="1">
    <location>
        <begin position="20"/>
        <end position="40"/>
    </location>
</feature>
<comment type="caution">
    <text evidence="2">The sequence shown here is derived from an EMBL/GenBank/DDBJ whole genome shotgun (WGS) entry which is preliminary data.</text>
</comment>
<feature type="transmembrane region" description="Helical" evidence="1">
    <location>
        <begin position="155"/>
        <end position="173"/>
    </location>
</feature>
<keyword evidence="3" id="KW-1185">Reference proteome</keyword>
<protein>
    <submittedName>
        <fullName evidence="2">Uncharacterized protein</fullName>
    </submittedName>
</protein>
<evidence type="ECO:0000313" key="3">
    <source>
        <dbReference type="Proteomes" id="UP000237340"/>
    </source>
</evidence>
<reference evidence="2 3" key="1">
    <citation type="submission" date="2018-01" db="EMBL/GenBank/DDBJ databases">
        <title>Cryobacterium sp. nov., from glaciers in China.</title>
        <authorList>
            <person name="Liu Q."/>
            <person name="Xin Y.-H."/>
        </authorList>
    </citation>
    <scope>NUCLEOTIDE SEQUENCE [LARGE SCALE GENOMIC DNA]</scope>
    <source>
        <strain evidence="2 3">TMN-42</strain>
    </source>
</reference>
<sequence length="420" mass="46069">MFSIVTSTLRLAASRWPVLLALYLAGWLARYLVIEVAALVGTTDALTAFLIMPVAILARLASFIGMFLVLRQGMPAFDDLAKAGDDAIDRTEDAPVTTRPSMQDLFLASVLPFFAFYAAWQFLAEDTLQYAASALAKINPFDDTDNSAGVLNLELTWASATAIAVAFTGRFLLKRYSARLPRWSAVVTVYLEAVWVYLTLFLISNYRDDFESWVANRAAMHWIADLRAALGDVFAPIGVAWDGIAWAIGEAGALVLLPVAWLALAGIVYGRALTTGPLLIRVPQNRYSDRVRIRYARVPRAVSRRFADVGTGFVGRWKPLANALTLVWRAGVVPMGIFVLAYTVIEAAGAWIGFGATRLIGAHDLVTWWMIVDDGLIFAIEVLLEPLRICLIAAGYDYCLRRLGERRQAAALAEPVSTTA</sequence>
<feature type="transmembrane region" description="Helical" evidence="1">
    <location>
        <begin position="244"/>
        <end position="269"/>
    </location>
</feature>
<feature type="transmembrane region" description="Helical" evidence="1">
    <location>
        <begin position="326"/>
        <end position="345"/>
    </location>
</feature>
<evidence type="ECO:0000313" key="2">
    <source>
        <dbReference type="EMBL" id="POH67537.1"/>
    </source>
</evidence>
<organism evidence="2 3">
    <name type="scientific">Cryobacterium zongtaii</name>
    <dbReference type="NCBI Taxonomy" id="1259217"/>
    <lineage>
        <taxon>Bacteria</taxon>
        <taxon>Bacillati</taxon>
        <taxon>Actinomycetota</taxon>
        <taxon>Actinomycetes</taxon>
        <taxon>Micrococcales</taxon>
        <taxon>Microbacteriaceae</taxon>
        <taxon>Cryobacterium</taxon>
    </lineage>
</organism>
<feature type="transmembrane region" description="Helical" evidence="1">
    <location>
        <begin position="105"/>
        <end position="123"/>
    </location>
</feature>
<dbReference type="EMBL" id="PPXD01000007">
    <property type="protein sequence ID" value="POH67537.1"/>
    <property type="molecule type" value="Genomic_DNA"/>
</dbReference>
<proteinExistence type="predicted"/>
<feature type="transmembrane region" description="Helical" evidence="1">
    <location>
        <begin position="46"/>
        <end position="70"/>
    </location>
</feature>
<dbReference type="RefSeq" id="WP_103459908.1">
    <property type="nucleotide sequence ID" value="NZ_PPXD01000007.1"/>
</dbReference>
<evidence type="ECO:0000256" key="1">
    <source>
        <dbReference type="SAM" id="Phobius"/>
    </source>
</evidence>
<dbReference type="AlphaFoldDB" id="A0A2S3ZIY9"/>
<name>A0A2S3ZIY9_9MICO</name>
<dbReference type="Proteomes" id="UP000237340">
    <property type="component" value="Unassembled WGS sequence"/>
</dbReference>
<keyword evidence="1" id="KW-0472">Membrane</keyword>